<feature type="region of interest" description="Disordered" evidence="1">
    <location>
        <begin position="653"/>
        <end position="675"/>
    </location>
</feature>
<dbReference type="EMBL" id="WIXE01010941">
    <property type="protein sequence ID" value="KAK5977163.1"/>
    <property type="molecule type" value="Genomic_DNA"/>
</dbReference>
<evidence type="ECO:0000313" key="4">
    <source>
        <dbReference type="Proteomes" id="UP001331761"/>
    </source>
</evidence>
<proteinExistence type="predicted"/>
<comment type="caution">
    <text evidence="3">The sequence shown here is derived from an EMBL/GenBank/DDBJ whole genome shotgun (WGS) entry which is preliminary data.</text>
</comment>
<gene>
    <name evidence="3" type="ORF">GCK32_004627</name>
</gene>
<name>A0AAN8IND2_TRICO</name>
<dbReference type="SMART" id="SM00595">
    <property type="entry name" value="MADF"/>
    <property type="match status" value="1"/>
</dbReference>
<feature type="compositionally biased region" description="Polar residues" evidence="1">
    <location>
        <begin position="655"/>
        <end position="675"/>
    </location>
</feature>
<sequence>MAMIHERTGKAAYSQQKDNIRHQHEYANNRDIQLSMEDSVPRFNETSPATSDYMRRSTLASQFEAAVKEGRPRAPRGPAAITVIDRPTKLPTRRRRHSSVAAEGPGLQAASRCLPTSSEPMEVASAPTRRSQPATTQPSNQPQAPRSGEYQLTELKNVPTRTGRVVSGEFEQGEKAFPTIDSSIDEELALSATASESQSRDVSDEDFQLRLINAVRENPCLYDPLNEYYRDKPENTKFRLRVWDQIAEELHWQSDLTLLIDEWDRLRDLYIQKKTERAEDGSDRLCVPDFLCESMQWIDEYIFEDGPLSTQSHISLSPTNTQDVYFNEVNHDVMISGYQQPSQSTTAQRLPQSESHSGGYILLRQASPSGGQTTIRLVNTTPGGSENSNRNTATSTQAQKAGAGSSTSASRPQRVHIVHPPTSSSSQFVQKVPQEGITVTASGNAGMVGSVKKDTMTMVVDPSTYYSNGAQKVYRLVNVSDLDSGIHPPPRKRIAVMQKQPARGSSAVAGPRGQLGDDIIIDDGIEERTVVIEQHDTDSPLLGDSPLSTMMVSGHQAIPRGSQSRHMQLAMSDQLRPQTRIVPSSPQHHSPSLGAGYIQSQYDADLQFQQFISQNLSVLNDDEKAIAKMHIQKILMDARFGQGTCLRIMQEEEMASQTDAGGPSSTRDGTQTLDM</sequence>
<dbReference type="Proteomes" id="UP001331761">
    <property type="component" value="Unassembled WGS sequence"/>
</dbReference>
<evidence type="ECO:0000256" key="1">
    <source>
        <dbReference type="SAM" id="MobiDB-lite"/>
    </source>
</evidence>
<organism evidence="3 4">
    <name type="scientific">Trichostrongylus colubriformis</name>
    <name type="common">Black scour worm</name>
    <dbReference type="NCBI Taxonomy" id="6319"/>
    <lineage>
        <taxon>Eukaryota</taxon>
        <taxon>Metazoa</taxon>
        <taxon>Ecdysozoa</taxon>
        <taxon>Nematoda</taxon>
        <taxon>Chromadorea</taxon>
        <taxon>Rhabditida</taxon>
        <taxon>Rhabditina</taxon>
        <taxon>Rhabditomorpha</taxon>
        <taxon>Strongyloidea</taxon>
        <taxon>Trichostrongylidae</taxon>
        <taxon>Trichostrongylus</taxon>
    </lineage>
</organism>
<feature type="domain" description="MADF" evidence="2">
    <location>
        <begin position="210"/>
        <end position="309"/>
    </location>
</feature>
<evidence type="ECO:0000259" key="2">
    <source>
        <dbReference type="PROSITE" id="PS51029"/>
    </source>
</evidence>
<feature type="compositionally biased region" description="Polar residues" evidence="1">
    <location>
        <begin position="128"/>
        <end position="144"/>
    </location>
</feature>
<feature type="region of interest" description="Disordered" evidence="1">
    <location>
        <begin position="378"/>
        <end position="430"/>
    </location>
</feature>
<dbReference type="Pfam" id="PF10545">
    <property type="entry name" value="MADF_DNA_bdg"/>
    <property type="match status" value="1"/>
</dbReference>
<dbReference type="GO" id="GO:0005634">
    <property type="term" value="C:nucleus"/>
    <property type="evidence" value="ECO:0007669"/>
    <property type="project" value="TreeGrafter"/>
</dbReference>
<accession>A0AAN8IND2</accession>
<keyword evidence="4" id="KW-1185">Reference proteome</keyword>
<dbReference type="PROSITE" id="PS51029">
    <property type="entry name" value="MADF"/>
    <property type="match status" value="1"/>
</dbReference>
<dbReference type="PANTHER" id="PTHR12243">
    <property type="entry name" value="MADF DOMAIN TRANSCRIPTION FACTOR"/>
    <property type="match status" value="1"/>
</dbReference>
<feature type="compositionally biased region" description="Polar residues" evidence="1">
    <location>
        <begin position="378"/>
        <end position="411"/>
    </location>
</feature>
<dbReference type="InterPro" id="IPR006578">
    <property type="entry name" value="MADF-dom"/>
</dbReference>
<dbReference type="AlphaFoldDB" id="A0AAN8IND2"/>
<dbReference type="PANTHER" id="PTHR12243:SF66">
    <property type="entry name" value="MADF DOMAIN-CONTAINING PROTEIN"/>
    <property type="match status" value="1"/>
</dbReference>
<protein>
    <submittedName>
        <fullName evidence="3">MADF domain-containing protein</fullName>
    </submittedName>
</protein>
<evidence type="ECO:0000313" key="3">
    <source>
        <dbReference type="EMBL" id="KAK5977163.1"/>
    </source>
</evidence>
<dbReference type="GO" id="GO:0006357">
    <property type="term" value="P:regulation of transcription by RNA polymerase II"/>
    <property type="evidence" value="ECO:0007669"/>
    <property type="project" value="TreeGrafter"/>
</dbReference>
<dbReference type="GO" id="GO:0005667">
    <property type="term" value="C:transcription regulator complex"/>
    <property type="evidence" value="ECO:0007669"/>
    <property type="project" value="TreeGrafter"/>
</dbReference>
<dbReference type="InterPro" id="IPR039353">
    <property type="entry name" value="TF_Adf1"/>
</dbReference>
<feature type="region of interest" description="Disordered" evidence="1">
    <location>
        <begin position="66"/>
        <end position="157"/>
    </location>
</feature>
<reference evidence="3 4" key="1">
    <citation type="submission" date="2019-10" db="EMBL/GenBank/DDBJ databases">
        <title>Assembly and Annotation for the nematode Trichostrongylus colubriformis.</title>
        <authorList>
            <person name="Martin J."/>
        </authorList>
    </citation>
    <scope>NUCLEOTIDE SEQUENCE [LARGE SCALE GENOMIC DNA]</scope>
    <source>
        <strain evidence="3">G859</strain>
        <tissue evidence="3">Whole worm</tissue>
    </source>
</reference>